<keyword evidence="9 14" id="KW-0479">Metal-binding</keyword>
<evidence type="ECO:0000256" key="16">
    <source>
        <dbReference type="RuleBase" id="RU003515"/>
    </source>
</evidence>
<proteinExistence type="inferred from homology"/>
<reference evidence="18 19" key="1">
    <citation type="journal article" date="2023" name="Cell">
        <title>Genetic manipulation of Patescibacteria provides mechanistic insights into microbial dark matter and the epibiotic lifestyle.</title>
        <authorList>
            <person name="Wang Y."/>
            <person name="Gallagher L.A."/>
            <person name="Andrade P.A."/>
            <person name="Liu A."/>
            <person name="Humphreys I.R."/>
            <person name="Turkarslan S."/>
            <person name="Cutler K.J."/>
            <person name="Arrieta-Ortiz M.L."/>
            <person name="Li Y."/>
            <person name="Radey M.C."/>
            <person name="McLean J.S."/>
            <person name="Cong Q."/>
            <person name="Baker D."/>
            <person name="Baliga N.S."/>
            <person name="Peterson S.B."/>
            <person name="Mougous J.D."/>
        </authorList>
    </citation>
    <scope>NUCLEOTIDE SEQUENCE [LARGE SCALE GENOMIC DNA]</scope>
    <source>
        <strain evidence="18 19">ML1</strain>
    </source>
</reference>
<dbReference type="Gene3D" id="3.30.420.10">
    <property type="entry name" value="Ribonuclease H-like superfamily/Ribonuclease H"/>
    <property type="match status" value="1"/>
</dbReference>
<dbReference type="EMBL" id="CP124550">
    <property type="protein sequence ID" value="WIO46140.1"/>
    <property type="molecule type" value="Genomic_DNA"/>
</dbReference>
<dbReference type="CDD" id="cd07182">
    <property type="entry name" value="RNase_HII_bacteria_HII_like"/>
    <property type="match status" value="1"/>
</dbReference>
<feature type="binding site" evidence="14 15">
    <location>
        <position position="6"/>
    </location>
    <ligand>
        <name>a divalent metal cation</name>
        <dbReference type="ChEBI" id="CHEBI:60240"/>
    </ligand>
</feature>
<comment type="subcellular location">
    <subcellularLocation>
        <location evidence="4 14">Cytoplasm</location>
    </subcellularLocation>
</comment>
<keyword evidence="19" id="KW-1185">Reference proteome</keyword>
<dbReference type="InterPro" id="IPR011335">
    <property type="entry name" value="Restrct_endonuc-II-like"/>
</dbReference>
<comment type="similarity">
    <text evidence="6 14 16">Belongs to the RNase HII family.</text>
</comment>
<evidence type="ECO:0000259" key="17">
    <source>
        <dbReference type="PROSITE" id="PS51975"/>
    </source>
</evidence>
<keyword evidence="11 14" id="KW-0378">Hydrolase</keyword>
<feature type="domain" description="RNase H type-2" evidence="17">
    <location>
        <begin position="1"/>
        <end position="195"/>
    </location>
</feature>
<evidence type="ECO:0000256" key="4">
    <source>
        <dbReference type="ARBA" id="ARBA00004496"/>
    </source>
</evidence>
<evidence type="ECO:0000256" key="11">
    <source>
        <dbReference type="ARBA" id="ARBA00022801"/>
    </source>
</evidence>
<dbReference type="InterPro" id="IPR001352">
    <property type="entry name" value="RNase_HII/HIII"/>
</dbReference>
<keyword evidence="12 14" id="KW-0464">Manganese</keyword>
<protein>
    <recommendedName>
        <fullName evidence="13 14">Multifunctional fusion protein</fullName>
    </recommendedName>
    <domain>
        <recommendedName>
            <fullName evidence="14">Ribonuclease HII</fullName>
            <shortName evidence="14">RNase HII</shortName>
            <ecNumber evidence="14">3.1.26.4</ecNumber>
        </recommendedName>
    </domain>
    <domain>
        <recommendedName>
            <fullName evidence="13">UPF0102 protein SEML1_0521</fullName>
        </recommendedName>
    </domain>
</protein>
<dbReference type="Pfam" id="PF01351">
    <property type="entry name" value="RNase_HII"/>
    <property type="match status" value="1"/>
</dbReference>
<keyword evidence="8 14" id="KW-0540">Nuclease</keyword>
<sequence>MILGIDEVGRGPWAGPLVVGAVVLGGAQIDGLTDSKKLTKKQREALDIEIRKQAAGYGLGWVSAAEIDDIGLSMALRLAARRAVEAVDKTGASYHEIIIDGTVNFLRDTSKGRFVTTMKKADLLVPSVSAASIIAKVARDNYMAEQGARYPAYGFGSNAGYGVAKHRAAIEQFGVTPLHRLSFAPLVKYANGEVDLEASCAGKFPKHPAVRGNKKSATATRLIGDAGEAAVAEALIADGHEIVARNWRTKWCEIDIVSRRGGKLYFTEVKYRKNTVHGDGLAAITPRKQRQIRFAAELFLAQNPQFGKCEVHLLAADASGEPPCVRQIVEMD</sequence>
<evidence type="ECO:0000256" key="7">
    <source>
        <dbReference type="ARBA" id="ARBA00022490"/>
    </source>
</evidence>
<dbReference type="InterPro" id="IPR003509">
    <property type="entry name" value="UPF0102_YraN-like"/>
</dbReference>
<evidence type="ECO:0000256" key="12">
    <source>
        <dbReference type="ARBA" id="ARBA00023211"/>
    </source>
</evidence>
<evidence type="ECO:0000256" key="2">
    <source>
        <dbReference type="ARBA" id="ARBA00001946"/>
    </source>
</evidence>
<dbReference type="Gene3D" id="3.40.1350.10">
    <property type="match status" value="1"/>
</dbReference>
<keyword evidence="10 14" id="KW-0255">Endonuclease</keyword>
<dbReference type="PANTHER" id="PTHR10954">
    <property type="entry name" value="RIBONUCLEASE H2 SUBUNIT A"/>
    <property type="match status" value="1"/>
</dbReference>
<feature type="binding site" evidence="14 15">
    <location>
        <position position="7"/>
    </location>
    <ligand>
        <name>a divalent metal cation</name>
        <dbReference type="ChEBI" id="CHEBI:60240"/>
    </ligand>
</feature>
<dbReference type="PANTHER" id="PTHR10954:SF18">
    <property type="entry name" value="RIBONUCLEASE HII"/>
    <property type="match status" value="1"/>
</dbReference>
<evidence type="ECO:0000256" key="10">
    <source>
        <dbReference type="ARBA" id="ARBA00022759"/>
    </source>
</evidence>
<evidence type="ECO:0000313" key="18">
    <source>
        <dbReference type="EMBL" id="WIO46140.1"/>
    </source>
</evidence>
<keyword evidence="7 14" id="KW-0963">Cytoplasm</keyword>
<organism evidence="18 19">
    <name type="scientific">Candidatus Southlakia epibionticum</name>
    <dbReference type="NCBI Taxonomy" id="3043284"/>
    <lineage>
        <taxon>Bacteria</taxon>
        <taxon>Candidatus Saccharimonadota</taxon>
        <taxon>Candidatus Saccharimonadia</taxon>
        <taxon>Candidatus Saccharimonadales</taxon>
        <taxon>Candidatus Saccharimonadaceae</taxon>
        <taxon>Candidatus Southlakia</taxon>
    </lineage>
</organism>
<dbReference type="PROSITE" id="PS51975">
    <property type="entry name" value="RNASE_H_2"/>
    <property type="match status" value="1"/>
</dbReference>
<dbReference type="InterPro" id="IPR011856">
    <property type="entry name" value="tRNA_endonuc-like_dom_sf"/>
</dbReference>
<dbReference type="Pfam" id="PF02021">
    <property type="entry name" value="UPF0102"/>
    <property type="match status" value="1"/>
</dbReference>
<accession>A0ABY8WUY1</accession>
<feature type="binding site" evidence="14 15">
    <location>
        <position position="100"/>
    </location>
    <ligand>
        <name>a divalent metal cation</name>
        <dbReference type="ChEBI" id="CHEBI:60240"/>
    </ligand>
</feature>
<evidence type="ECO:0000256" key="3">
    <source>
        <dbReference type="ARBA" id="ARBA00004065"/>
    </source>
</evidence>
<comment type="similarity">
    <text evidence="5 13">Belongs to the UPF0102 family.</text>
</comment>
<dbReference type="InterPro" id="IPR036397">
    <property type="entry name" value="RNaseH_sf"/>
</dbReference>
<evidence type="ECO:0000313" key="19">
    <source>
        <dbReference type="Proteomes" id="UP001177295"/>
    </source>
</evidence>
<dbReference type="HAMAP" id="MF_00052_B">
    <property type="entry name" value="RNase_HII_B"/>
    <property type="match status" value="1"/>
</dbReference>
<evidence type="ECO:0000256" key="13">
    <source>
        <dbReference type="HAMAP-Rule" id="MF_00048"/>
    </source>
</evidence>
<dbReference type="NCBIfam" id="NF000595">
    <property type="entry name" value="PRK00015.1-3"/>
    <property type="match status" value="1"/>
</dbReference>
<comment type="function">
    <text evidence="3 14 16">Endonuclease that specifically degrades the RNA of RNA-DNA hybrids.</text>
</comment>
<dbReference type="SUPFAM" id="SSF52980">
    <property type="entry name" value="Restriction endonuclease-like"/>
    <property type="match status" value="1"/>
</dbReference>
<evidence type="ECO:0000256" key="9">
    <source>
        <dbReference type="ARBA" id="ARBA00022723"/>
    </source>
</evidence>
<evidence type="ECO:0000256" key="14">
    <source>
        <dbReference type="HAMAP-Rule" id="MF_00052"/>
    </source>
</evidence>
<evidence type="ECO:0000256" key="6">
    <source>
        <dbReference type="ARBA" id="ARBA00007383"/>
    </source>
</evidence>
<dbReference type="Proteomes" id="UP001177295">
    <property type="component" value="Chromosome"/>
</dbReference>
<evidence type="ECO:0000256" key="5">
    <source>
        <dbReference type="ARBA" id="ARBA00006738"/>
    </source>
</evidence>
<evidence type="ECO:0000256" key="8">
    <source>
        <dbReference type="ARBA" id="ARBA00022722"/>
    </source>
</evidence>
<comment type="cofactor">
    <cofactor evidence="14 15">
        <name>Mn(2+)</name>
        <dbReference type="ChEBI" id="CHEBI:29035"/>
    </cofactor>
    <cofactor evidence="14 15">
        <name>Mg(2+)</name>
        <dbReference type="ChEBI" id="CHEBI:18420"/>
    </cofactor>
    <text evidence="14 15">Manganese or magnesium. Binds 1 divalent metal ion per monomer in the absence of substrate. May bind a second metal ion after substrate binding.</text>
</comment>
<dbReference type="InterPro" id="IPR022898">
    <property type="entry name" value="RNase_HII"/>
</dbReference>
<dbReference type="InterPro" id="IPR012337">
    <property type="entry name" value="RNaseH-like_sf"/>
</dbReference>
<comment type="cofactor">
    <cofactor evidence="2">
        <name>Mg(2+)</name>
        <dbReference type="ChEBI" id="CHEBI:18420"/>
    </cofactor>
</comment>
<evidence type="ECO:0000256" key="15">
    <source>
        <dbReference type="PROSITE-ProRule" id="PRU01319"/>
    </source>
</evidence>
<name>A0ABY8WUY1_9BACT</name>
<gene>
    <name evidence="14" type="primary">rnhB</name>
    <name evidence="18" type="ORF">SEML1_0521</name>
</gene>
<comment type="catalytic activity">
    <reaction evidence="1 14 15 16">
        <text>Endonucleolytic cleavage to 5'-phosphomonoester.</text>
        <dbReference type="EC" id="3.1.26.4"/>
    </reaction>
</comment>
<dbReference type="HAMAP" id="MF_00048">
    <property type="entry name" value="UPF0102"/>
    <property type="match status" value="1"/>
</dbReference>
<dbReference type="SUPFAM" id="SSF53098">
    <property type="entry name" value="Ribonuclease H-like"/>
    <property type="match status" value="1"/>
</dbReference>
<dbReference type="RefSeq" id="WP_376753685.1">
    <property type="nucleotide sequence ID" value="NZ_CP124550.1"/>
</dbReference>
<dbReference type="InterPro" id="IPR024567">
    <property type="entry name" value="RNase_HII/HIII_dom"/>
</dbReference>
<evidence type="ECO:0000256" key="1">
    <source>
        <dbReference type="ARBA" id="ARBA00000077"/>
    </source>
</evidence>
<dbReference type="EC" id="3.1.26.4" evidence="14"/>